<dbReference type="Gene3D" id="3.40.50.1820">
    <property type="entry name" value="alpha/beta hydrolase"/>
    <property type="match status" value="1"/>
</dbReference>
<dbReference type="GeneID" id="41595494"/>
<dbReference type="SUPFAM" id="SSF53474">
    <property type="entry name" value="alpha/beta-Hydrolases"/>
    <property type="match status" value="1"/>
</dbReference>
<evidence type="ECO:0000313" key="3">
    <source>
        <dbReference type="Proteomes" id="UP000236248"/>
    </source>
</evidence>
<dbReference type="InterPro" id="IPR029058">
    <property type="entry name" value="AB_hydrolase_fold"/>
</dbReference>
<name>A0A2K5ASQ8_9ARCH</name>
<sequence length="230" mass="25409">MKARSIKIDVSSVEEGKGRFIEGDLTISSLKECMVVFAHGSGSSRFSPRNRFVAGVLQSAGLSTLLLDLLTKEEDAIDSLTGRYRFDVELLASRLVDSVIWLEREYMDRSSSSSSSSNLRIGYFGSSTGAAAALIAYARYPNNVRAIVSRGGRVDLAAHYLPGIKVPTLLIVGGHDTPVLRLNREAMDRFPRECMVRLEVISNATHLFEEQGALEQVAEKAKDWFLTHLR</sequence>
<protein>
    <submittedName>
        <fullName evidence="2">Dienelactone hydrolase</fullName>
    </submittedName>
</protein>
<organism evidence="2 3">
    <name type="scientific">Candidatus Nitrosocaldus cavascurensis</name>
    <dbReference type="NCBI Taxonomy" id="2058097"/>
    <lineage>
        <taxon>Archaea</taxon>
        <taxon>Nitrososphaerota</taxon>
        <taxon>Nitrososphaeria</taxon>
        <taxon>Candidatus Nitrosocaldales</taxon>
        <taxon>Candidatus Nitrosocaldaceae</taxon>
        <taxon>Candidatus Nitrosocaldus</taxon>
    </lineage>
</organism>
<evidence type="ECO:0000313" key="2">
    <source>
        <dbReference type="EMBL" id="SPC34671.1"/>
    </source>
</evidence>
<dbReference type="KEGG" id="ncv:NCAV_1505"/>
<dbReference type="GO" id="GO:0016787">
    <property type="term" value="F:hydrolase activity"/>
    <property type="evidence" value="ECO:0007669"/>
    <property type="project" value="UniProtKB-KW"/>
</dbReference>
<dbReference type="InterPro" id="IPR002925">
    <property type="entry name" value="Dienelactn_hydro"/>
</dbReference>
<dbReference type="RefSeq" id="WP_103286716.1">
    <property type="nucleotide sequence ID" value="NZ_LT981265.1"/>
</dbReference>
<gene>
    <name evidence="2" type="ORF">NCAV_1505</name>
</gene>
<proteinExistence type="predicted"/>
<dbReference type="Proteomes" id="UP000236248">
    <property type="component" value="Chromosome NCAV"/>
</dbReference>
<evidence type="ECO:0000259" key="1">
    <source>
        <dbReference type="Pfam" id="PF01738"/>
    </source>
</evidence>
<dbReference type="AlphaFoldDB" id="A0A2K5ASQ8"/>
<feature type="domain" description="Dienelactone hydrolase" evidence="1">
    <location>
        <begin position="104"/>
        <end position="222"/>
    </location>
</feature>
<keyword evidence="3" id="KW-1185">Reference proteome</keyword>
<dbReference type="Pfam" id="PF01738">
    <property type="entry name" value="DLH"/>
    <property type="match status" value="1"/>
</dbReference>
<accession>A0A2K5ASQ8</accession>
<reference evidence="3" key="1">
    <citation type="submission" date="2018-01" db="EMBL/GenBank/DDBJ databases">
        <authorList>
            <person name="Kerou L M."/>
        </authorList>
    </citation>
    <scope>NUCLEOTIDE SEQUENCE [LARGE SCALE GENOMIC DNA]</scope>
    <source>
        <strain evidence="3">SCU2</strain>
    </source>
</reference>
<dbReference type="EMBL" id="LT981265">
    <property type="protein sequence ID" value="SPC34671.1"/>
    <property type="molecule type" value="Genomic_DNA"/>
</dbReference>
<keyword evidence="2" id="KW-0378">Hydrolase</keyword>